<dbReference type="NCBIfam" id="TIGR00460">
    <property type="entry name" value="fmt"/>
    <property type="match status" value="1"/>
</dbReference>
<dbReference type="InterPro" id="IPR044135">
    <property type="entry name" value="Met-tRNA-FMT_C"/>
</dbReference>
<dbReference type="EC" id="2.1.2.9" evidence="2"/>
<dbReference type="CDD" id="cd08704">
    <property type="entry name" value="Met_tRNA_FMT_C"/>
    <property type="match status" value="1"/>
</dbReference>
<dbReference type="InterPro" id="IPR005793">
    <property type="entry name" value="Formyl_trans_C"/>
</dbReference>
<dbReference type="Pfam" id="PF00551">
    <property type="entry name" value="Formyl_trans_N"/>
    <property type="match status" value="1"/>
</dbReference>
<dbReference type="GO" id="GO:0005829">
    <property type="term" value="C:cytosol"/>
    <property type="evidence" value="ECO:0007669"/>
    <property type="project" value="TreeGrafter"/>
</dbReference>
<accession>A0A6J7N1V6</accession>
<dbReference type="PANTHER" id="PTHR11138">
    <property type="entry name" value="METHIONYL-TRNA FORMYLTRANSFERASE"/>
    <property type="match status" value="1"/>
</dbReference>
<gene>
    <name evidence="7" type="ORF">UFOPK2967_00149</name>
    <name evidence="8" type="ORF">UFOPK3587_00490</name>
    <name evidence="9" type="ORF">UFOPK3984_00656</name>
    <name evidence="10" type="ORF">UFOPK4114_00054</name>
</gene>
<evidence type="ECO:0000313" key="10">
    <source>
        <dbReference type="EMBL" id="CAB5007649.1"/>
    </source>
</evidence>
<evidence type="ECO:0000313" key="8">
    <source>
        <dbReference type="EMBL" id="CAB4901224.1"/>
    </source>
</evidence>
<dbReference type="SUPFAM" id="SSF53328">
    <property type="entry name" value="Formyltransferase"/>
    <property type="match status" value="1"/>
</dbReference>
<keyword evidence="3" id="KW-0808">Transferase</keyword>
<dbReference type="GO" id="GO:0004479">
    <property type="term" value="F:methionyl-tRNA formyltransferase activity"/>
    <property type="evidence" value="ECO:0007669"/>
    <property type="project" value="UniProtKB-EC"/>
</dbReference>
<dbReference type="EMBL" id="CAFAAC010000004">
    <property type="protein sequence ID" value="CAB4779095.1"/>
    <property type="molecule type" value="Genomic_DNA"/>
</dbReference>
<evidence type="ECO:0000259" key="5">
    <source>
        <dbReference type="Pfam" id="PF00551"/>
    </source>
</evidence>
<dbReference type="CDD" id="cd08646">
    <property type="entry name" value="FMT_core_Met-tRNA-FMT_N"/>
    <property type="match status" value="1"/>
</dbReference>
<evidence type="ECO:0000256" key="2">
    <source>
        <dbReference type="ARBA" id="ARBA00012261"/>
    </source>
</evidence>
<evidence type="ECO:0000259" key="6">
    <source>
        <dbReference type="Pfam" id="PF02911"/>
    </source>
</evidence>
<dbReference type="Gene3D" id="3.40.50.12230">
    <property type="match status" value="1"/>
</dbReference>
<dbReference type="InterPro" id="IPR011034">
    <property type="entry name" value="Formyl_transferase-like_C_sf"/>
</dbReference>
<evidence type="ECO:0000256" key="1">
    <source>
        <dbReference type="ARBA" id="ARBA00010699"/>
    </source>
</evidence>
<dbReference type="EMBL" id="CAFBOP010000020">
    <property type="protein sequence ID" value="CAB4985222.1"/>
    <property type="molecule type" value="Genomic_DNA"/>
</dbReference>
<dbReference type="PANTHER" id="PTHR11138:SF5">
    <property type="entry name" value="METHIONYL-TRNA FORMYLTRANSFERASE, MITOCHONDRIAL"/>
    <property type="match status" value="1"/>
</dbReference>
<feature type="domain" description="Formyl transferase C-terminal" evidence="6">
    <location>
        <begin position="198"/>
        <end position="295"/>
    </location>
</feature>
<dbReference type="SUPFAM" id="SSF50486">
    <property type="entry name" value="FMT C-terminal domain-like"/>
    <property type="match status" value="1"/>
</dbReference>
<name>A0A6J7N1V6_9ZZZZ</name>
<evidence type="ECO:0000256" key="4">
    <source>
        <dbReference type="ARBA" id="ARBA00022917"/>
    </source>
</evidence>
<sequence>MRIGVAATPAVAIPTLEWLLKSDHDLWQIISTPDQPAGRGKILTPSAVSEWADKHDIPLVKTRDTEILHKVFSDVDLVVVIGFGVIFPPHVLSAPKYGCINLHFSLLPQWRGAAPLQRALINGESHLGVSVFQLDEGVDTGPVFSTKAIDVDEDATFGEVLELMARLGVDPISEAIAMIAEGRSPIEQSKSGMSIAPKILRDETRIDWSKSAEKNHHLVRGLSPEPSVWTTWRNENIQIRRTSKTSETTGLKPGDVAIIDGALFAGCGGDSALEIRSVVPAGKREMSGKEWANGARIASGDKFV</sequence>
<dbReference type="InterPro" id="IPR036477">
    <property type="entry name" value="Formyl_transf_N_sf"/>
</dbReference>
<protein>
    <recommendedName>
        <fullName evidence="2">methionyl-tRNA formyltransferase</fullName>
        <ecNumber evidence="2">2.1.2.9</ecNumber>
    </recommendedName>
</protein>
<dbReference type="EMBL" id="CAFBMN010000015">
    <property type="protein sequence ID" value="CAB4901224.1"/>
    <property type="molecule type" value="Genomic_DNA"/>
</dbReference>
<evidence type="ECO:0000313" key="7">
    <source>
        <dbReference type="EMBL" id="CAB4779095.1"/>
    </source>
</evidence>
<organism evidence="9">
    <name type="scientific">freshwater metagenome</name>
    <dbReference type="NCBI Taxonomy" id="449393"/>
    <lineage>
        <taxon>unclassified sequences</taxon>
        <taxon>metagenomes</taxon>
        <taxon>ecological metagenomes</taxon>
    </lineage>
</organism>
<reference evidence="9" key="1">
    <citation type="submission" date="2020-05" db="EMBL/GenBank/DDBJ databases">
        <authorList>
            <person name="Chiriac C."/>
            <person name="Salcher M."/>
            <person name="Ghai R."/>
            <person name="Kavagutti S V."/>
        </authorList>
    </citation>
    <scope>NUCLEOTIDE SEQUENCE</scope>
</reference>
<dbReference type="AlphaFoldDB" id="A0A6J7N1V6"/>
<evidence type="ECO:0000313" key="9">
    <source>
        <dbReference type="EMBL" id="CAB4985222.1"/>
    </source>
</evidence>
<keyword evidence="4" id="KW-0648">Protein biosynthesis</keyword>
<dbReference type="InterPro" id="IPR002376">
    <property type="entry name" value="Formyl_transf_N"/>
</dbReference>
<feature type="domain" description="Formyl transferase N-terminal" evidence="5">
    <location>
        <begin position="20"/>
        <end position="168"/>
    </location>
</feature>
<dbReference type="HAMAP" id="MF_00182">
    <property type="entry name" value="Formyl_trans"/>
    <property type="match status" value="1"/>
</dbReference>
<proteinExistence type="inferred from homology"/>
<dbReference type="EMBL" id="CAFBPP010000001">
    <property type="protein sequence ID" value="CAB5007649.1"/>
    <property type="molecule type" value="Genomic_DNA"/>
</dbReference>
<evidence type="ECO:0000256" key="3">
    <source>
        <dbReference type="ARBA" id="ARBA00022679"/>
    </source>
</evidence>
<dbReference type="InterPro" id="IPR041711">
    <property type="entry name" value="Met-tRNA-FMT_N"/>
</dbReference>
<comment type="similarity">
    <text evidence="1">Belongs to the Fmt family.</text>
</comment>
<dbReference type="InterPro" id="IPR005794">
    <property type="entry name" value="Fmt"/>
</dbReference>
<dbReference type="Pfam" id="PF02911">
    <property type="entry name" value="Formyl_trans_C"/>
    <property type="match status" value="1"/>
</dbReference>